<protein>
    <submittedName>
        <fullName evidence="2">Uncharacterized protein</fullName>
    </submittedName>
</protein>
<proteinExistence type="predicted"/>
<name>A0A843WS43_COLES</name>
<feature type="non-terminal residue" evidence="2">
    <location>
        <position position="1"/>
    </location>
</feature>
<feature type="region of interest" description="Disordered" evidence="1">
    <location>
        <begin position="1"/>
        <end position="38"/>
    </location>
</feature>
<feature type="compositionally biased region" description="Basic and acidic residues" evidence="1">
    <location>
        <begin position="314"/>
        <end position="328"/>
    </location>
</feature>
<evidence type="ECO:0000256" key="1">
    <source>
        <dbReference type="SAM" id="MobiDB-lite"/>
    </source>
</evidence>
<evidence type="ECO:0000313" key="2">
    <source>
        <dbReference type="EMBL" id="MQM07285.1"/>
    </source>
</evidence>
<accession>A0A843WS43</accession>
<organism evidence="2 3">
    <name type="scientific">Colocasia esculenta</name>
    <name type="common">Wild taro</name>
    <name type="synonym">Arum esculentum</name>
    <dbReference type="NCBI Taxonomy" id="4460"/>
    <lineage>
        <taxon>Eukaryota</taxon>
        <taxon>Viridiplantae</taxon>
        <taxon>Streptophyta</taxon>
        <taxon>Embryophyta</taxon>
        <taxon>Tracheophyta</taxon>
        <taxon>Spermatophyta</taxon>
        <taxon>Magnoliopsida</taxon>
        <taxon>Liliopsida</taxon>
        <taxon>Araceae</taxon>
        <taxon>Aroideae</taxon>
        <taxon>Colocasieae</taxon>
        <taxon>Colocasia</taxon>
    </lineage>
</organism>
<feature type="region of interest" description="Disordered" evidence="1">
    <location>
        <begin position="314"/>
        <end position="342"/>
    </location>
</feature>
<dbReference type="Proteomes" id="UP000652761">
    <property type="component" value="Unassembled WGS sequence"/>
</dbReference>
<dbReference type="EMBL" id="NMUH01003840">
    <property type="protein sequence ID" value="MQM07285.1"/>
    <property type="molecule type" value="Genomic_DNA"/>
</dbReference>
<keyword evidence="3" id="KW-1185">Reference proteome</keyword>
<reference evidence="2" key="1">
    <citation type="submission" date="2017-07" db="EMBL/GenBank/DDBJ databases">
        <title>Taro Niue Genome Assembly and Annotation.</title>
        <authorList>
            <person name="Atibalentja N."/>
            <person name="Keating K."/>
            <person name="Fields C.J."/>
        </authorList>
    </citation>
    <scope>NUCLEOTIDE SEQUENCE</scope>
    <source>
        <strain evidence="2">Niue_2</strain>
        <tissue evidence="2">Leaf</tissue>
    </source>
</reference>
<feature type="non-terminal residue" evidence="2">
    <location>
        <position position="371"/>
    </location>
</feature>
<gene>
    <name evidence="2" type="ORF">Taro_040126</name>
</gene>
<sequence>DPSFTAFPKSPARDQASTAFPPVSSSPPAPVSPSTTLSNSLARNSAFAMPLAVNSSNPSPSPPSRDSAFTASPSLVDSSSCSSNLGKGSGKLAVVSEKKTKGRRVSHHFLADLARRCKACLAVPEFIEEPLQLPDLEYEQSVCFVDDGFGVYEIMDDNDPIEECDEEFEDEADAFASGLKKFDEPTAAVEEITKEPYQELASAYAKLFTKLVFVHIPRHQNLLADALATTGATMNYLGDFGSHIFVLAVSTLAQGRSTLVRDFRRPSCQKREGRSTLVPDSRRPSCQKREGRLKGAFQICFHLQKLQAILSRGRTRESRGIPGEKVDVQGKGADPTEEAEEKKDFWHFRCHQSRASPIEENVHRIPSSLLN</sequence>
<dbReference type="AlphaFoldDB" id="A0A843WS43"/>
<evidence type="ECO:0000313" key="3">
    <source>
        <dbReference type="Proteomes" id="UP000652761"/>
    </source>
</evidence>
<feature type="region of interest" description="Disordered" evidence="1">
    <location>
        <begin position="51"/>
        <end position="73"/>
    </location>
</feature>
<comment type="caution">
    <text evidence="2">The sequence shown here is derived from an EMBL/GenBank/DDBJ whole genome shotgun (WGS) entry which is preliminary data.</text>
</comment>